<protein>
    <recommendedName>
        <fullName evidence="1">Terpene synthase metal-binding domain-containing protein</fullName>
    </recommendedName>
</protein>
<reference evidence="2" key="1">
    <citation type="journal article" date="2023" name="Plant J.">
        <title>Genome sequences and population genomics provide insights into the demographic history, inbreeding, and mutation load of two 'living fossil' tree species of Dipteronia.</title>
        <authorList>
            <person name="Feng Y."/>
            <person name="Comes H.P."/>
            <person name="Chen J."/>
            <person name="Zhu S."/>
            <person name="Lu R."/>
            <person name="Zhang X."/>
            <person name="Li P."/>
            <person name="Qiu J."/>
            <person name="Olsen K.M."/>
            <person name="Qiu Y."/>
        </authorList>
    </citation>
    <scope>NUCLEOTIDE SEQUENCE</scope>
    <source>
        <strain evidence="2">KIB01</strain>
    </source>
</reference>
<keyword evidence="3" id="KW-1185">Reference proteome</keyword>
<proteinExistence type="predicted"/>
<evidence type="ECO:0000313" key="2">
    <source>
        <dbReference type="EMBL" id="KAK2639416.1"/>
    </source>
</evidence>
<dbReference type="SUPFAM" id="SSF48239">
    <property type="entry name" value="Terpenoid cyclases/Protein prenyltransferases"/>
    <property type="match status" value="1"/>
</dbReference>
<dbReference type="AlphaFoldDB" id="A0AAD9TNV5"/>
<organism evidence="2 3">
    <name type="scientific">Dipteronia dyeriana</name>
    <dbReference type="NCBI Taxonomy" id="168575"/>
    <lineage>
        <taxon>Eukaryota</taxon>
        <taxon>Viridiplantae</taxon>
        <taxon>Streptophyta</taxon>
        <taxon>Embryophyta</taxon>
        <taxon>Tracheophyta</taxon>
        <taxon>Spermatophyta</taxon>
        <taxon>Magnoliopsida</taxon>
        <taxon>eudicotyledons</taxon>
        <taxon>Gunneridae</taxon>
        <taxon>Pentapetalae</taxon>
        <taxon>rosids</taxon>
        <taxon>malvids</taxon>
        <taxon>Sapindales</taxon>
        <taxon>Sapindaceae</taxon>
        <taxon>Hippocastanoideae</taxon>
        <taxon>Acereae</taxon>
        <taxon>Dipteronia</taxon>
    </lineage>
</organism>
<accession>A0AAD9TNV5</accession>
<dbReference type="InterPro" id="IPR008949">
    <property type="entry name" value="Isoprenoid_synthase_dom_sf"/>
</dbReference>
<name>A0AAD9TNV5_9ROSI</name>
<sequence>MNWKIRIMTTMVMTAIYTLSLFDFGCLDNKDTMFHVLAEQITHALNRPIHRNLPRLEARRDINTIDVLPDCMKLIYQPVLDVYNEADEEMSKDGRSFCMRYAIEEVASMADDMLIFGWSINVKVARYEWINRQSAGLKWYALKVKEKLSQDVKSLEFTINR</sequence>
<dbReference type="GO" id="GO:0000287">
    <property type="term" value="F:magnesium ion binding"/>
    <property type="evidence" value="ECO:0007669"/>
    <property type="project" value="InterPro"/>
</dbReference>
<dbReference type="Gene3D" id="1.10.600.10">
    <property type="entry name" value="Farnesyl Diphosphate Synthase"/>
    <property type="match status" value="1"/>
</dbReference>
<comment type="caution">
    <text evidence="2">The sequence shown here is derived from an EMBL/GenBank/DDBJ whole genome shotgun (WGS) entry which is preliminary data.</text>
</comment>
<evidence type="ECO:0000313" key="3">
    <source>
        <dbReference type="Proteomes" id="UP001280121"/>
    </source>
</evidence>
<gene>
    <name evidence="2" type="ORF">Ddye_027211</name>
</gene>
<dbReference type="InterPro" id="IPR005630">
    <property type="entry name" value="Terpene_synthase_metal-bd"/>
</dbReference>
<dbReference type="EMBL" id="JANJYI010000008">
    <property type="protein sequence ID" value="KAK2639416.1"/>
    <property type="molecule type" value="Genomic_DNA"/>
</dbReference>
<feature type="domain" description="Terpene synthase metal-binding" evidence="1">
    <location>
        <begin position="59"/>
        <end position="113"/>
    </location>
</feature>
<dbReference type="Pfam" id="PF03936">
    <property type="entry name" value="Terpene_synth_C"/>
    <property type="match status" value="1"/>
</dbReference>
<dbReference type="SUPFAM" id="SSF48576">
    <property type="entry name" value="Terpenoid synthases"/>
    <property type="match status" value="1"/>
</dbReference>
<evidence type="ECO:0000259" key="1">
    <source>
        <dbReference type="Pfam" id="PF03936"/>
    </source>
</evidence>
<dbReference type="GO" id="GO:0010333">
    <property type="term" value="F:terpene synthase activity"/>
    <property type="evidence" value="ECO:0007669"/>
    <property type="project" value="InterPro"/>
</dbReference>
<dbReference type="Proteomes" id="UP001280121">
    <property type="component" value="Unassembled WGS sequence"/>
</dbReference>
<dbReference type="InterPro" id="IPR008930">
    <property type="entry name" value="Terpenoid_cyclase/PrenylTrfase"/>
</dbReference>